<feature type="signal peptide" evidence="1">
    <location>
        <begin position="1"/>
        <end position="18"/>
    </location>
</feature>
<feature type="chain" id="PRO_5008787831" description="Jacalin-type lectin domain-containing protein" evidence="1">
    <location>
        <begin position="19"/>
        <end position="274"/>
    </location>
</feature>
<evidence type="ECO:0000313" key="3">
    <source>
        <dbReference type="EMBL" id="ELU03530.1"/>
    </source>
</evidence>
<feature type="domain" description="Jacalin-type lectin" evidence="2">
    <location>
        <begin position="135"/>
        <end position="273"/>
    </location>
</feature>
<organism evidence="3">
    <name type="scientific">Capitella teleta</name>
    <name type="common">Polychaete worm</name>
    <dbReference type="NCBI Taxonomy" id="283909"/>
    <lineage>
        <taxon>Eukaryota</taxon>
        <taxon>Metazoa</taxon>
        <taxon>Spiralia</taxon>
        <taxon>Lophotrochozoa</taxon>
        <taxon>Annelida</taxon>
        <taxon>Polychaeta</taxon>
        <taxon>Sedentaria</taxon>
        <taxon>Scolecida</taxon>
        <taxon>Capitellidae</taxon>
        <taxon>Capitella</taxon>
    </lineage>
</organism>
<evidence type="ECO:0000259" key="2">
    <source>
        <dbReference type="PROSITE" id="PS51752"/>
    </source>
</evidence>
<reference evidence="3 5" key="2">
    <citation type="journal article" date="2013" name="Nature">
        <title>Insights into bilaterian evolution from three spiralian genomes.</title>
        <authorList>
            <person name="Simakov O."/>
            <person name="Marletaz F."/>
            <person name="Cho S.J."/>
            <person name="Edsinger-Gonzales E."/>
            <person name="Havlak P."/>
            <person name="Hellsten U."/>
            <person name="Kuo D.H."/>
            <person name="Larsson T."/>
            <person name="Lv J."/>
            <person name="Arendt D."/>
            <person name="Savage R."/>
            <person name="Osoegawa K."/>
            <person name="de Jong P."/>
            <person name="Grimwood J."/>
            <person name="Chapman J.A."/>
            <person name="Shapiro H."/>
            <person name="Aerts A."/>
            <person name="Otillar R.P."/>
            <person name="Terry A.Y."/>
            <person name="Boore J.L."/>
            <person name="Grigoriev I.V."/>
            <person name="Lindberg D.R."/>
            <person name="Seaver E.C."/>
            <person name="Weisblat D.A."/>
            <person name="Putnam N.H."/>
            <person name="Rokhsar D.S."/>
        </authorList>
    </citation>
    <scope>NUCLEOTIDE SEQUENCE</scope>
    <source>
        <strain evidence="3 5">I ESC-2004</strain>
    </source>
</reference>
<evidence type="ECO:0000313" key="5">
    <source>
        <dbReference type="Proteomes" id="UP000014760"/>
    </source>
</evidence>
<proteinExistence type="predicted"/>
<gene>
    <name evidence="3" type="ORF">CAPTEDRAFT_201017</name>
</gene>
<reference evidence="4" key="3">
    <citation type="submission" date="2015-06" db="UniProtKB">
        <authorList>
            <consortium name="EnsemblMetazoa"/>
        </authorList>
    </citation>
    <scope>IDENTIFICATION</scope>
</reference>
<dbReference type="AlphaFoldDB" id="R7UAZ7"/>
<dbReference type="Proteomes" id="UP000014760">
    <property type="component" value="Unassembled WGS sequence"/>
</dbReference>
<dbReference type="EnsemblMetazoa" id="CapteT201017">
    <property type="protein sequence ID" value="CapteP201017"/>
    <property type="gene ID" value="CapteG201017"/>
</dbReference>
<dbReference type="SUPFAM" id="SSF51101">
    <property type="entry name" value="Mannose-binding lectins"/>
    <property type="match status" value="1"/>
</dbReference>
<dbReference type="HOGENOM" id="CLU_088702_0_0_1"/>
<evidence type="ECO:0000256" key="1">
    <source>
        <dbReference type="SAM" id="SignalP"/>
    </source>
</evidence>
<protein>
    <recommendedName>
        <fullName evidence="2">Jacalin-type lectin domain-containing protein</fullName>
    </recommendedName>
</protein>
<dbReference type="InterPro" id="IPR001229">
    <property type="entry name" value="Jacalin-like_lectin_dom"/>
</dbReference>
<dbReference type="EMBL" id="AMQN01008413">
    <property type="status" value="NOT_ANNOTATED_CDS"/>
    <property type="molecule type" value="Genomic_DNA"/>
</dbReference>
<accession>R7UAZ7</accession>
<dbReference type="InterPro" id="IPR036404">
    <property type="entry name" value="Jacalin-like_lectin_dom_sf"/>
</dbReference>
<keyword evidence="5" id="KW-1185">Reference proteome</keyword>
<reference evidence="5" key="1">
    <citation type="submission" date="2012-12" db="EMBL/GenBank/DDBJ databases">
        <authorList>
            <person name="Hellsten U."/>
            <person name="Grimwood J."/>
            <person name="Chapman J.A."/>
            <person name="Shapiro H."/>
            <person name="Aerts A."/>
            <person name="Otillar R.P."/>
            <person name="Terry A.Y."/>
            <person name="Boore J.L."/>
            <person name="Simakov O."/>
            <person name="Marletaz F."/>
            <person name="Cho S.-J."/>
            <person name="Edsinger-Gonzales E."/>
            <person name="Havlak P."/>
            <person name="Kuo D.-H."/>
            <person name="Larsson T."/>
            <person name="Lv J."/>
            <person name="Arendt D."/>
            <person name="Savage R."/>
            <person name="Osoegawa K."/>
            <person name="de Jong P."/>
            <person name="Lindberg D.R."/>
            <person name="Seaver E.C."/>
            <person name="Weisblat D.A."/>
            <person name="Putnam N.H."/>
            <person name="Grigoriev I.V."/>
            <person name="Rokhsar D.S."/>
        </authorList>
    </citation>
    <scope>NUCLEOTIDE SEQUENCE</scope>
    <source>
        <strain evidence="5">I ESC-2004</strain>
    </source>
</reference>
<dbReference type="Gene3D" id="2.100.10.30">
    <property type="entry name" value="Jacalin-like lectin domain"/>
    <property type="match status" value="1"/>
</dbReference>
<dbReference type="Pfam" id="PF01419">
    <property type="entry name" value="Jacalin"/>
    <property type="match status" value="1"/>
</dbReference>
<dbReference type="PROSITE" id="PS51752">
    <property type="entry name" value="JACALIN_LECTIN"/>
    <property type="match status" value="1"/>
</dbReference>
<name>R7UAZ7_CAPTE</name>
<sequence>MQLFVIYILALRWSRIQGQRTTDDCYPHETFMRGSNGDLMNQVQSRFRRMSFDLRIMNEVAAQRCLASMETAMDKHIKGTAERLGNFEMGLTSLTEETTLRLEQISGEMGHDRTKGSAGDNGIPGSKATLPVPPVCFAGPFGGIGGSTLFDDFYVSMNGPITSILTKSDWFIDSIRVKYGTTWGPINGESTAPSSSVFDLRDGEVIKRVEMRKRLNGDENYVLCGLKFVTNQRSSAWHGSSSGSSDSASGGRLRHIAGKHGSYLDSITLYFDAC</sequence>
<keyword evidence="1" id="KW-0732">Signal</keyword>
<dbReference type="SMART" id="SM00915">
    <property type="entry name" value="Jacalin"/>
    <property type="match status" value="1"/>
</dbReference>
<dbReference type="EMBL" id="KB303059">
    <property type="protein sequence ID" value="ELU03530.1"/>
    <property type="molecule type" value="Genomic_DNA"/>
</dbReference>
<evidence type="ECO:0000313" key="4">
    <source>
        <dbReference type="EnsemblMetazoa" id="CapteP201017"/>
    </source>
</evidence>